<dbReference type="GO" id="GO:0046872">
    <property type="term" value="F:metal ion binding"/>
    <property type="evidence" value="ECO:0007669"/>
    <property type="project" value="UniProtKB-KW"/>
</dbReference>
<keyword evidence="2" id="KW-0479">Metal-binding</keyword>
<evidence type="ECO:0000256" key="2">
    <source>
        <dbReference type="ARBA" id="ARBA00022723"/>
    </source>
</evidence>
<reference evidence="5" key="1">
    <citation type="journal article" date="2020" name="mSystems">
        <title>Genome- and Community-Level Interaction Insights into Carbon Utilization and Element Cycling Functions of Hydrothermarchaeota in Hydrothermal Sediment.</title>
        <authorList>
            <person name="Zhou Z."/>
            <person name="Liu Y."/>
            <person name="Xu W."/>
            <person name="Pan J."/>
            <person name="Luo Z.H."/>
            <person name="Li M."/>
        </authorList>
    </citation>
    <scope>NUCLEOTIDE SEQUENCE [LARGE SCALE GENOMIC DNA]</scope>
    <source>
        <strain evidence="5">SpSt-381</strain>
    </source>
</reference>
<dbReference type="PROSITE" id="PS51819">
    <property type="entry name" value="VOC"/>
    <property type="match status" value="1"/>
</dbReference>
<gene>
    <name evidence="5" type="ORF">ENR23_10765</name>
</gene>
<protein>
    <recommendedName>
        <fullName evidence="4">VOC domain-containing protein</fullName>
    </recommendedName>
</protein>
<dbReference type="InterPro" id="IPR037523">
    <property type="entry name" value="VOC_core"/>
</dbReference>
<dbReference type="AlphaFoldDB" id="A0A832MKK4"/>
<comment type="caution">
    <text evidence="5">The sequence shown here is derived from an EMBL/GenBank/DDBJ whole genome shotgun (WGS) entry which is preliminary data.</text>
</comment>
<dbReference type="InterPro" id="IPR029068">
    <property type="entry name" value="Glyas_Bleomycin-R_OHBP_Dase"/>
</dbReference>
<dbReference type="PANTHER" id="PTHR43048">
    <property type="entry name" value="METHYLMALONYL-COA EPIMERASE"/>
    <property type="match status" value="1"/>
</dbReference>
<dbReference type="EMBL" id="DSQF01000022">
    <property type="protein sequence ID" value="HGZ43882.1"/>
    <property type="molecule type" value="Genomic_DNA"/>
</dbReference>
<dbReference type="SUPFAM" id="SSF54593">
    <property type="entry name" value="Glyoxalase/Bleomycin resistance protein/Dihydroxybiphenyl dioxygenase"/>
    <property type="match status" value="1"/>
</dbReference>
<feature type="compositionally biased region" description="Basic residues" evidence="3">
    <location>
        <begin position="40"/>
        <end position="56"/>
    </location>
</feature>
<comment type="similarity">
    <text evidence="1">Belongs to the methylmalonyl-CoA epimerase family.</text>
</comment>
<dbReference type="Pfam" id="PF13669">
    <property type="entry name" value="Glyoxalase_4"/>
    <property type="match status" value="1"/>
</dbReference>
<dbReference type="CDD" id="cd07249">
    <property type="entry name" value="MMCE"/>
    <property type="match status" value="1"/>
</dbReference>
<organism evidence="5">
    <name type="scientific">Eiseniibacteriota bacterium</name>
    <dbReference type="NCBI Taxonomy" id="2212470"/>
    <lineage>
        <taxon>Bacteria</taxon>
        <taxon>Candidatus Eiseniibacteriota</taxon>
    </lineage>
</organism>
<evidence type="ECO:0000259" key="4">
    <source>
        <dbReference type="PROSITE" id="PS51819"/>
    </source>
</evidence>
<dbReference type="PANTHER" id="PTHR43048:SF3">
    <property type="entry name" value="METHYLMALONYL-COA EPIMERASE, MITOCHONDRIAL"/>
    <property type="match status" value="1"/>
</dbReference>
<feature type="region of interest" description="Disordered" evidence="3">
    <location>
        <begin position="1"/>
        <end position="86"/>
    </location>
</feature>
<proteinExistence type="inferred from homology"/>
<dbReference type="GO" id="GO:0004493">
    <property type="term" value="F:methylmalonyl-CoA epimerase activity"/>
    <property type="evidence" value="ECO:0007669"/>
    <property type="project" value="TreeGrafter"/>
</dbReference>
<sequence length="221" mass="23278">MARRTRRPRRRRRARAPRGRRARHRQPDASHPRGAESALHARRGVRRPARRVRRVRAGGTQAVSAAQHGGGAGGAGHGDRGGAAGDRGARLSHIAIATPDADALADTLARALGGERAGEEVLDAGALRVVFVRVGEVTFELLEPRSPDHTVAKFLAVRGPGLHHVSLDVPDAAAALARAAAAGVRLVDPAPRPGAHATRVAFLHPKSLGGVLFEVSEKSRD</sequence>
<evidence type="ECO:0000256" key="3">
    <source>
        <dbReference type="SAM" id="MobiDB-lite"/>
    </source>
</evidence>
<dbReference type="InterPro" id="IPR051785">
    <property type="entry name" value="MMCE/EMCE_epimerase"/>
</dbReference>
<feature type="compositionally biased region" description="Gly residues" evidence="3">
    <location>
        <begin position="68"/>
        <end position="85"/>
    </location>
</feature>
<accession>A0A832MKK4</accession>
<feature type="compositionally biased region" description="Basic and acidic residues" evidence="3">
    <location>
        <begin position="25"/>
        <end position="34"/>
    </location>
</feature>
<evidence type="ECO:0000256" key="1">
    <source>
        <dbReference type="ARBA" id="ARBA00009308"/>
    </source>
</evidence>
<dbReference type="GO" id="GO:0046491">
    <property type="term" value="P:L-methylmalonyl-CoA metabolic process"/>
    <property type="evidence" value="ECO:0007669"/>
    <property type="project" value="TreeGrafter"/>
</dbReference>
<feature type="domain" description="VOC" evidence="4">
    <location>
        <begin position="90"/>
        <end position="218"/>
    </location>
</feature>
<dbReference type="Gene3D" id="3.10.180.10">
    <property type="entry name" value="2,3-Dihydroxybiphenyl 1,2-Dioxygenase, domain 1"/>
    <property type="match status" value="1"/>
</dbReference>
<dbReference type="InterPro" id="IPR017515">
    <property type="entry name" value="MeMalonyl-CoA_epimerase"/>
</dbReference>
<name>A0A832MKK4_UNCEI</name>
<evidence type="ECO:0000313" key="5">
    <source>
        <dbReference type="EMBL" id="HGZ43882.1"/>
    </source>
</evidence>
<feature type="compositionally biased region" description="Basic residues" evidence="3">
    <location>
        <begin position="1"/>
        <end position="24"/>
    </location>
</feature>